<organism evidence="2 3">
    <name type="scientific">Phialemonium thermophilum</name>
    <dbReference type="NCBI Taxonomy" id="223376"/>
    <lineage>
        <taxon>Eukaryota</taxon>
        <taxon>Fungi</taxon>
        <taxon>Dikarya</taxon>
        <taxon>Ascomycota</taxon>
        <taxon>Pezizomycotina</taxon>
        <taxon>Sordariomycetes</taxon>
        <taxon>Sordariomycetidae</taxon>
        <taxon>Cephalothecales</taxon>
        <taxon>Cephalothecaceae</taxon>
        <taxon>Phialemonium</taxon>
    </lineage>
</organism>
<comment type="caution">
    <text evidence="2">The sequence shown here is derived from an EMBL/GenBank/DDBJ whole genome shotgun (WGS) entry which is preliminary data.</text>
</comment>
<sequence length="559" mass="58457">MMAFLVTLLAVCAAGLVAAAPRTAVATRASASSCTSDSFRIPSWFVQDFHAAGGNATFHVVNRVTNTSSEVGCRGSLTGSKATCSVRSAGNATSPDVTLYQNGTAALLAVRDVWSCRDRNATGTITFVASGNASLPLRCSHDGRSSVCNATDPVLLVKGSLQSPVAITPQYATGPLGHDAPGCSARSESPSWTLRGVYYLNQTGDGGATSLPAQNFMLQIVNPLLGYQAGCVGFLADDLAPTPVTLSCSGGADFSGRNRYQIDTTVYFQPATFSFTVNQTYYCDDVDPARPVRILATGTENLPLHCTTVLTPASDPSAPPANSTSCYADAITIDGTLVSRTPLPPYSIEDPLPTPDGCTVTSLVDPAWRLSNFEVDRNASATEPGARGSLGFSLALDAPGDQFGFPADVVLSDVVLVPSSNAAQGGNGTSAAAATSGDEGWYPCVFGQGQEPLVPHSCSFRYDGGTGRFALRAEWICNDLDPDHPIYARISDPPRVLTTPTWGFGSVVFDGVATTTVPELNCSTVRGTADLTRCQTDRAFSWVAPITNVTWHQGDASSI</sequence>
<reference evidence="2 3" key="1">
    <citation type="journal article" date="2024" name="Commun. Biol.">
        <title>Comparative genomic analysis of thermophilic fungi reveals convergent evolutionary adaptations and gene losses.</title>
        <authorList>
            <person name="Steindorff A.S."/>
            <person name="Aguilar-Pontes M.V."/>
            <person name="Robinson A.J."/>
            <person name="Andreopoulos B."/>
            <person name="LaButti K."/>
            <person name="Kuo A."/>
            <person name="Mondo S."/>
            <person name="Riley R."/>
            <person name="Otillar R."/>
            <person name="Haridas S."/>
            <person name="Lipzen A."/>
            <person name="Grimwood J."/>
            <person name="Schmutz J."/>
            <person name="Clum A."/>
            <person name="Reid I.D."/>
            <person name="Moisan M.C."/>
            <person name="Butler G."/>
            <person name="Nguyen T.T.M."/>
            <person name="Dewar K."/>
            <person name="Conant G."/>
            <person name="Drula E."/>
            <person name="Henrissat B."/>
            <person name="Hansel C."/>
            <person name="Singer S."/>
            <person name="Hutchinson M.I."/>
            <person name="de Vries R.P."/>
            <person name="Natvig D.O."/>
            <person name="Powell A.J."/>
            <person name="Tsang A."/>
            <person name="Grigoriev I.V."/>
        </authorList>
    </citation>
    <scope>NUCLEOTIDE SEQUENCE [LARGE SCALE GENOMIC DNA]</scope>
    <source>
        <strain evidence="2 3">ATCC 24622</strain>
    </source>
</reference>
<gene>
    <name evidence="2" type="ORF">VTK73DRAFT_6657</name>
</gene>
<feature type="signal peptide" evidence="1">
    <location>
        <begin position="1"/>
        <end position="19"/>
    </location>
</feature>
<name>A0ABR3WJB4_9PEZI</name>
<evidence type="ECO:0000256" key="1">
    <source>
        <dbReference type="SAM" id="SignalP"/>
    </source>
</evidence>
<evidence type="ECO:0000313" key="3">
    <source>
        <dbReference type="Proteomes" id="UP001586593"/>
    </source>
</evidence>
<proteinExistence type="predicted"/>
<dbReference type="Proteomes" id="UP001586593">
    <property type="component" value="Unassembled WGS sequence"/>
</dbReference>
<keyword evidence="3" id="KW-1185">Reference proteome</keyword>
<protein>
    <recommendedName>
        <fullName evidence="4">Ig-like domain-containing protein</fullName>
    </recommendedName>
</protein>
<evidence type="ECO:0000313" key="2">
    <source>
        <dbReference type="EMBL" id="KAL1862770.1"/>
    </source>
</evidence>
<dbReference type="EMBL" id="JAZHXJ010000382">
    <property type="protein sequence ID" value="KAL1862770.1"/>
    <property type="molecule type" value="Genomic_DNA"/>
</dbReference>
<evidence type="ECO:0008006" key="4">
    <source>
        <dbReference type="Google" id="ProtNLM"/>
    </source>
</evidence>
<keyword evidence="1" id="KW-0732">Signal</keyword>
<feature type="chain" id="PRO_5046779769" description="Ig-like domain-containing protein" evidence="1">
    <location>
        <begin position="20"/>
        <end position="559"/>
    </location>
</feature>
<accession>A0ABR3WJB4</accession>